<comment type="caution">
    <text evidence="1">The sequence shown here is derived from an EMBL/GenBank/DDBJ whole genome shotgun (WGS) entry which is preliminary data.</text>
</comment>
<accession>A0ACB7S5G3</accession>
<evidence type="ECO:0000313" key="2">
    <source>
        <dbReference type="Proteomes" id="UP000821845"/>
    </source>
</evidence>
<keyword evidence="2" id="KW-1185">Reference proteome</keyword>
<sequence length="101" mass="10443">MVEMSGPILPNALHGLCTLFGSTQENGSFSFVAAPDAPTAAFNAFQPQPTAAPAAFATEALKDCGLPLPFVQRICSKPDGPEPVLTQVQVDDGSYDISGCS</sequence>
<dbReference type="EMBL" id="CM023486">
    <property type="protein sequence ID" value="KAH6928984.1"/>
    <property type="molecule type" value="Genomic_DNA"/>
</dbReference>
<name>A0ACB7S5G3_HYAAI</name>
<evidence type="ECO:0000313" key="1">
    <source>
        <dbReference type="EMBL" id="KAH6928984.1"/>
    </source>
</evidence>
<reference evidence="1" key="1">
    <citation type="submission" date="2020-05" db="EMBL/GenBank/DDBJ databases">
        <title>Large-scale comparative analyses of tick genomes elucidate their genetic diversity and vector capacities.</title>
        <authorList>
            <person name="Jia N."/>
            <person name="Wang J."/>
            <person name="Shi W."/>
            <person name="Du L."/>
            <person name="Sun Y."/>
            <person name="Zhan W."/>
            <person name="Jiang J."/>
            <person name="Wang Q."/>
            <person name="Zhang B."/>
            <person name="Ji P."/>
            <person name="Sakyi L.B."/>
            <person name="Cui X."/>
            <person name="Yuan T."/>
            <person name="Jiang B."/>
            <person name="Yang W."/>
            <person name="Lam T.T.-Y."/>
            <person name="Chang Q."/>
            <person name="Ding S."/>
            <person name="Wang X."/>
            <person name="Zhu J."/>
            <person name="Ruan X."/>
            <person name="Zhao L."/>
            <person name="Wei J."/>
            <person name="Que T."/>
            <person name="Du C."/>
            <person name="Cheng J."/>
            <person name="Dai P."/>
            <person name="Han X."/>
            <person name="Huang E."/>
            <person name="Gao Y."/>
            <person name="Liu J."/>
            <person name="Shao H."/>
            <person name="Ye R."/>
            <person name="Li L."/>
            <person name="Wei W."/>
            <person name="Wang X."/>
            <person name="Wang C."/>
            <person name="Yang T."/>
            <person name="Huo Q."/>
            <person name="Li W."/>
            <person name="Guo W."/>
            <person name="Chen H."/>
            <person name="Zhou L."/>
            <person name="Ni X."/>
            <person name="Tian J."/>
            <person name="Zhou Y."/>
            <person name="Sheng Y."/>
            <person name="Liu T."/>
            <person name="Pan Y."/>
            <person name="Xia L."/>
            <person name="Li J."/>
            <person name="Zhao F."/>
            <person name="Cao W."/>
        </authorList>
    </citation>
    <scope>NUCLEOTIDE SEQUENCE</scope>
    <source>
        <strain evidence="1">Hyas-2018</strain>
    </source>
</reference>
<dbReference type="Proteomes" id="UP000821845">
    <property type="component" value="Chromosome 6"/>
</dbReference>
<gene>
    <name evidence="1" type="ORF">HPB50_022361</name>
</gene>
<proteinExistence type="predicted"/>
<organism evidence="1 2">
    <name type="scientific">Hyalomma asiaticum</name>
    <name type="common">Tick</name>
    <dbReference type="NCBI Taxonomy" id="266040"/>
    <lineage>
        <taxon>Eukaryota</taxon>
        <taxon>Metazoa</taxon>
        <taxon>Ecdysozoa</taxon>
        <taxon>Arthropoda</taxon>
        <taxon>Chelicerata</taxon>
        <taxon>Arachnida</taxon>
        <taxon>Acari</taxon>
        <taxon>Parasitiformes</taxon>
        <taxon>Ixodida</taxon>
        <taxon>Ixodoidea</taxon>
        <taxon>Ixodidae</taxon>
        <taxon>Hyalomminae</taxon>
        <taxon>Hyalomma</taxon>
    </lineage>
</organism>
<protein>
    <submittedName>
        <fullName evidence="1">Uncharacterized protein</fullName>
    </submittedName>
</protein>